<dbReference type="InterPro" id="IPR057699">
    <property type="entry name" value="DUF7939"/>
</dbReference>
<proteinExistence type="predicted"/>
<dbReference type="PANTHER" id="PTHR40940:SF1">
    <property type="entry name" value="PROTEIN BATD"/>
    <property type="match status" value="1"/>
</dbReference>
<protein>
    <recommendedName>
        <fullName evidence="2">DUF7939 domain-containing protein</fullName>
    </recommendedName>
</protein>
<dbReference type="EMBL" id="PQGG01000010">
    <property type="protein sequence ID" value="POP53899.1"/>
    <property type="molecule type" value="Genomic_DNA"/>
</dbReference>
<dbReference type="InterPro" id="IPR025738">
    <property type="entry name" value="BatD"/>
</dbReference>
<gene>
    <name evidence="3" type="ORF">C0068_04735</name>
</gene>
<evidence type="ECO:0000259" key="2">
    <source>
        <dbReference type="Pfam" id="PF25607"/>
    </source>
</evidence>
<name>A0A2S4HIW8_9GAMM</name>
<dbReference type="Pfam" id="PF25607">
    <property type="entry name" value="DUF7939"/>
    <property type="match status" value="1"/>
</dbReference>
<feature type="domain" description="DUF7939" evidence="2">
    <location>
        <begin position="500"/>
        <end position="581"/>
    </location>
</feature>
<feature type="transmembrane region" description="Helical" evidence="1">
    <location>
        <begin position="459"/>
        <end position="479"/>
    </location>
</feature>
<keyword evidence="1" id="KW-0472">Membrane</keyword>
<organism evidence="3 4">
    <name type="scientific">Zhongshania marina</name>
    <dbReference type="NCBI Taxonomy" id="2304603"/>
    <lineage>
        <taxon>Bacteria</taxon>
        <taxon>Pseudomonadati</taxon>
        <taxon>Pseudomonadota</taxon>
        <taxon>Gammaproteobacteria</taxon>
        <taxon>Cellvibrionales</taxon>
        <taxon>Spongiibacteraceae</taxon>
        <taxon>Zhongshania</taxon>
    </lineage>
</organism>
<keyword evidence="1" id="KW-1133">Transmembrane helix</keyword>
<comment type="caution">
    <text evidence="3">The sequence shown here is derived from an EMBL/GenBank/DDBJ whole genome shotgun (WGS) entry which is preliminary data.</text>
</comment>
<evidence type="ECO:0000313" key="4">
    <source>
        <dbReference type="Proteomes" id="UP000237222"/>
    </source>
</evidence>
<dbReference type="Proteomes" id="UP000237222">
    <property type="component" value="Unassembled WGS sequence"/>
</dbReference>
<dbReference type="PANTHER" id="PTHR40940">
    <property type="entry name" value="PROTEIN BATD-RELATED"/>
    <property type="match status" value="1"/>
</dbReference>
<accession>A0A2S4HIW8</accession>
<reference evidence="3" key="1">
    <citation type="submission" date="2018-01" db="EMBL/GenBank/DDBJ databases">
        <authorList>
            <person name="Yu X.-D."/>
        </authorList>
    </citation>
    <scope>NUCLEOTIDE SEQUENCE</scope>
    <source>
        <strain evidence="3">ZX-21</strain>
    </source>
</reference>
<sequence>MKTMHPINHSVDRPFKGSAMMANKSHSVFSHFATLLAVLVLLICQISSAHAETNVRASVDRNQVSSEESFTLSLSADSILFSGEPDVAALENDFHIINRQQSSRTNIINGKVNSSRQWDYTLVPKREGTLTIPELPMGKYKTRPITITVSKAAKAQQAGNESLYMESDVTPRTAYVQEELQYTVKIFTSVNILDASLDAPELDNAVIEAAGEERYQTLINGRYFQVIERRYSIYPQTSGTLTIPALTLQARVEGYRPSMLDPGRLVVKRSGEHRVKVLPPPAEFKGSVWLPAKEIALEESWSKNPDSLKVGDSITRTVSIQAEGLLGSQLPALPTINLNNAKLYPDQPKIEKGDDKSKWTGIRSESLAIIPTRAGEFVLPEVRIAWWNTDSNKAEYAVLPERKFTVAPAVANDGDTQITAIDSPTLSDAVQQSDTLLSSDSIANKAKQIPSDLPTNNSVLWLVIAALIFSNIGFAIAWWRGRSRVPASSAIPPKDDNNEQKAFKSLEKSLKTKADHNELRAALSYWGLCYFKRSVTLSELGNAIPELSQFCQQLDAHLYSGQHFAIDASAVLDALKKFRSNNGKEKQSQPALAPLYQR</sequence>
<dbReference type="AlphaFoldDB" id="A0A2S4HIW8"/>
<keyword evidence="1" id="KW-0812">Transmembrane</keyword>
<evidence type="ECO:0000313" key="3">
    <source>
        <dbReference type="EMBL" id="POP53899.1"/>
    </source>
</evidence>
<evidence type="ECO:0000256" key="1">
    <source>
        <dbReference type="SAM" id="Phobius"/>
    </source>
</evidence>
<dbReference type="Pfam" id="PF13584">
    <property type="entry name" value="BatD"/>
    <property type="match status" value="2"/>
</dbReference>